<keyword evidence="2" id="KW-1185">Reference proteome</keyword>
<dbReference type="SUPFAM" id="SSF48452">
    <property type="entry name" value="TPR-like"/>
    <property type="match status" value="2"/>
</dbReference>
<evidence type="ECO:0000313" key="1">
    <source>
        <dbReference type="EMBL" id="GLK12520.1"/>
    </source>
</evidence>
<reference evidence="1" key="2">
    <citation type="submission" date="2023-01" db="EMBL/GenBank/DDBJ databases">
        <authorList>
            <person name="Sun Q."/>
            <person name="Evtushenko L."/>
        </authorList>
    </citation>
    <scope>NUCLEOTIDE SEQUENCE</scope>
    <source>
        <strain evidence="1">VKM Ac-2007</strain>
    </source>
</reference>
<organism evidence="1 2">
    <name type="scientific">Streptosporangium carneum</name>
    <dbReference type="NCBI Taxonomy" id="47481"/>
    <lineage>
        <taxon>Bacteria</taxon>
        <taxon>Bacillati</taxon>
        <taxon>Actinomycetota</taxon>
        <taxon>Actinomycetes</taxon>
        <taxon>Streptosporangiales</taxon>
        <taxon>Streptosporangiaceae</taxon>
        <taxon>Streptosporangium</taxon>
    </lineage>
</organism>
<dbReference type="Proteomes" id="UP001143474">
    <property type="component" value="Unassembled WGS sequence"/>
</dbReference>
<dbReference type="PANTHER" id="PTHR46082:SF6">
    <property type="entry name" value="AAA+ ATPASE DOMAIN-CONTAINING PROTEIN-RELATED"/>
    <property type="match status" value="1"/>
</dbReference>
<dbReference type="RefSeq" id="WP_271220849.1">
    <property type="nucleotide sequence ID" value="NZ_BAAAVD010000037.1"/>
</dbReference>
<accession>A0A9W6MFX7</accession>
<dbReference type="Gene3D" id="3.40.50.300">
    <property type="entry name" value="P-loop containing nucleotide triphosphate hydrolases"/>
    <property type="match status" value="1"/>
</dbReference>
<gene>
    <name evidence="1" type="ORF">GCM10017600_59300</name>
</gene>
<evidence type="ECO:0000313" key="2">
    <source>
        <dbReference type="Proteomes" id="UP001143474"/>
    </source>
</evidence>
<dbReference type="PANTHER" id="PTHR46082">
    <property type="entry name" value="ATP/GTP-BINDING PROTEIN-RELATED"/>
    <property type="match status" value="1"/>
</dbReference>
<protein>
    <submittedName>
        <fullName evidence="1">ATP/GTP-binding protein</fullName>
    </submittedName>
</protein>
<dbReference type="InterPro" id="IPR027417">
    <property type="entry name" value="P-loop_NTPase"/>
</dbReference>
<reference evidence="1" key="1">
    <citation type="journal article" date="2014" name="Int. J. Syst. Evol. Microbiol.">
        <title>Complete genome sequence of Corynebacterium casei LMG S-19264T (=DSM 44701T), isolated from a smear-ripened cheese.</title>
        <authorList>
            <consortium name="US DOE Joint Genome Institute (JGI-PGF)"/>
            <person name="Walter F."/>
            <person name="Albersmeier A."/>
            <person name="Kalinowski J."/>
            <person name="Ruckert C."/>
        </authorList>
    </citation>
    <scope>NUCLEOTIDE SEQUENCE</scope>
    <source>
        <strain evidence="1">VKM Ac-2007</strain>
    </source>
</reference>
<dbReference type="Pfam" id="PF13374">
    <property type="entry name" value="TPR_10"/>
    <property type="match status" value="1"/>
</dbReference>
<dbReference type="InterPro" id="IPR053137">
    <property type="entry name" value="NLR-like"/>
</dbReference>
<dbReference type="EMBL" id="BSEV01000017">
    <property type="protein sequence ID" value="GLK12520.1"/>
    <property type="molecule type" value="Genomic_DNA"/>
</dbReference>
<dbReference type="SUPFAM" id="SSF52540">
    <property type="entry name" value="P-loop containing nucleoside triphosphate hydrolases"/>
    <property type="match status" value="1"/>
</dbReference>
<dbReference type="Gene3D" id="1.25.40.10">
    <property type="entry name" value="Tetratricopeptide repeat domain"/>
    <property type="match status" value="2"/>
</dbReference>
<dbReference type="InterPro" id="IPR011990">
    <property type="entry name" value="TPR-like_helical_dom_sf"/>
</dbReference>
<comment type="caution">
    <text evidence="1">The sequence shown here is derived from an EMBL/GenBank/DDBJ whole genome shotgun (WGS) entry which is preliminary data.</text>
</comment>
<dbReference type="AlphaFoldDB" id="A0A9W6MFX7"/>
<proteinExistence type="predicted"/>
<name>A0A9W6MFX7_9ACTN</name>
<sequence length="704" mass="77511">MNHEEEPIPLTFAEVYRRARAAGALPPFDLQRGLDDLRAWIDREVDIVETGDLAPAAVRGPQVELRGRRDLLEELMTLARRPGDGPAVLVGVGGAGKSALAEALTARARSRERQTWWVPAADLAGFSAGLAEVARELGGSPTDVESIAKGAAGSPDRLWRLLENAPQEWLLVLDNADNPWVLAATDSPAGVQDGLGWARASRRGLVVVTSRETDPRMWGAARLFTVDRLSMTDAAQVLRDLAPEAGDEAEARALARRLDGLPLTLHLAGTYLGSEAAQWPTFAEYAHALGSAEGTVVSRTAEISLDGLARHGIPQARKLLRLASCYAPTSIPTRILSMTGMEEALDGLRGVGLIQKSPAEITLHPVVTDTNRAHLEGPEVRHIAVERLVGALRELRFDLPDHWPRYRMLSQHLLALLDNAAEHVDREHLALLVDAAGVTARAFIGSGAGRAAGILCEAALTHRAALGEEHPAALRAWHYLAWTVADGGDPARAEAIYRNILDVRLRTLGEFHPDTISSRHEFAWIATCLGRWAEAERRYRDTLRDSLRYLGPDEPATLTTHHELAWAIARQGHLAEALSAFRNVLRDRRRVLGNDHPQTLQTEHDLAWITAKQGKWAEAEAMYRDLLRLRQVLETDHPHVLLARHELAWTIARQGRWSEAESGYRNVLELRGRTMGDDHPETEATRWALSELLQGRVVDADHLA</sequence>
<dbReference type="Pfam" id="PF13424">
    <property type="entry name" value="TPR_12"/>
    <property type="match status" value="2"/>
</dbReference>